<evidence type="ECO:0000256" key="5">
    <source>
        <dbReference type="RuleBase" id="RU000382"/>
    </source>
</evidence>
<evidence type="ECO:0000313" key="7">
    <source>
        <dbReference type="Proteomes" id="UP001501771"/>
    </source>
</evidence>
<dbReference type="InterPro" id="IPR015421">
    <property type="entry name" value="PyrdxlP-dep_Trfase_major"/>
</dbReference>
<evidence type="ECO:0000256" key="1">
    <source>
        <dbReference type="ARBA" id="ARBA00001933"/>
    </source>
</evidence>
<proteinExistence type="inferred from homology"/>
<dbReference type="InterPro" id="IPR050477">
    <property type="entry name" value="GrpII_AminoAcid_Decarb"/>
</dbReference>
<dbReference type="Gene3D" id="3.40.640.10">
    <property type="entry name" value="Type I PLP-dependent aspartate aminotransferase-like (Major domain)"/>
    <property type="match status" value="1"/>
</dbReference>
<keyword evidence="3 5" id="KW-0456">Lyase</keyword>
<organism evidence="6 7">
    <name type="scientific">Nocardioides koreensis</name>
    <dbReference type="NCBI Taxonomy" id="433651"/>
    <lineage>
        <taxon>Bacteria</taxon>
        <taxon>Bacillati</taxon>
        <taxon>Actinomycetota</taxon>
        <taxon>Actinomycetes</taxon>
        <taxon>Propionibacteriales</taxon>
        <taxon>Nocardioidaceae</taxon>
        <taxon>Nocardioides</taxon>
    </lineage>
</organism>
<dbReference type="Pfam" id="PF00282">
    <property type="entry name" value="Pyridoxal_deC"/>
    <property type="match status" value="1"/>
</dbReference>
<comment type="similarity">
    <text evidence="4">Belongs to the group II decarboxylase family. Sphingosine-1-phosphate lyase subfamily.</text>
</comment>
<evidence type="ECO:0000256" key="4">
    <source>
        <dbReference type="ARBA" id="ARBA00038302"/>
    </source>
</evidence>
<evidence type="ECO:0000256" key="2">
    <source>
        <dbReference type="ARBA" id="ARBA00022898"/>
    </source>
</evidence>
<name>A0ABP5KWY0_9ACTN</name>
<dbReference type="RefSeq" id="WP_344147553.1">
    <property type="nucleotide sequence ID" value="NZ_BAAAQR010000001.1"/>
</dbReference>
<dbReference type="Proteomes" id="UP001501771">
    <property type="component" value="Unassembled WGS sequence"/>
</dbReference>
<protein>
    <submittedName>
        <fullName evidence="6">Pyridoxal-dependent decarboxylase</fullName>
    </submittedName>
</protein>
<dbReference type="PANTHER" id="PTHR42735:SF6">
    <property type="entry name" value="SPHINGOSINE-1-PHOSPHATE LYASE 1"/>
    <property type="match status" value="1"/>
</dbReference>
<evidence type="ECO:0000313" key="6">
    <source>
        <dbReference type="EMBL" id="GAA2138623.1"/>
    </source>
</evidence>
<keyword evidence="2 5" id="KW-0663">Pyridoxal phosphate</keyword>
<dbReference type="SUPFAM" id="SSF53383">
    <property type="entry name" value="PLP-dependent transferases"/>
    <property type="match status" value="1"/>
</dbReference>
<dbReference type="PANTHER" id="PTHR42735">
    <property type="match status" value="1"/>
</dbReference>
<dbReference type="Gene3D" id="3.90.1150.10">
    <property type="entry name" value="Aspartate Aminotransferase, domain 1"/>
    <property type="match status" value="1"/>
</dbReference>
<dbReference type="EMBL" id="BAAAQR010000001">
    <property type="protein sequence ID" value="GAA2138623.1"/>
    <property type="molecule type" value="Genomic_DNA"/>
</dbReference>
<reference evidence="7" key="1">
    <citation type="journal article" date="2019" name="Int. J. Syst. Evol. Microbiol.">
        <title>The Global Catalogue of Microorganisms (GCM) 10K type strain sequencing project: providing services to taxonomists for standard genome sequencing and annotation.</title>
        <authorList>
            <consortium name="The Broad Institute Genomics Platform"/>
            <consortium name="The Broad Institute Genome Sequencing Center for Infectious Disease"/>
            <person name="Wu L."/>
            <person name="Ma J."/>
        </authorList>
    </citation>
    <scope>NUCLEOTIDE SEQUENCE [LARGE SCALE GENOMIC DNA]</scope>
    <source>
        <strain evidence="7">JCM 16022</strain>
    </source>
</reference>
<comment type="cofactor">
    <cofactor evidence="1 5">
        <name>pyridoxal 5'-phosphate</name>
        <dbReference type="ChEBI" id="CHEBI:597326"/>
    </cofactor>
</comment>
<dbReference type="InterPro" id="IPR015422">
    <property type="entry name" value="PyrdxlP-dep_Trfase_small"/>
</dbReference>
<dbReference type="InterPro" id="IPR015424">
    <property type="entry name" value="PyrdxlP-dep_Trfase"/>
</dbReference>
<dbReference type="Gene3D" id="6.10.140.2150">
    <property type="match status" value="1"/>
</dbReference>
<gene>
    <name evidence="6" type="ORF">GCM10009844_06770</name>
</gene>
<keyword evidence="7" id="KW-1185">Reference proteome</keyword>
<accession>A0ABP5KWY0</accession>
<dbReference type="InterPro" id="IPR002129">
    <property type="entry name" value="PyrdxlP-dep_de-COase"/>
</dbReference>
<comment type="caution">
    <text evidence="6">The sequence shown here is derived from an EMBL/GenBank/DDBJ whole genome shotgun (WGS) entry which is preliminary data.</text>
</comment>
<evidence type="ECO:0000256" key="3">
    <source>
        <dbReference type="ARBA" id="ARBA00023239"/>
    </source>
</evidence>
<sequence length="466" mass="49973">MTNADYPYAGRFPVHRTLPERGTPREDVLAELRAMAAEEDAFWETGKCSGTMYSGDHEHYRFLTEAFGLFAHVNVLQRDMCPSATKLEGEILAMALDLLHAEAVTDTTPGGLVTTGGSGSILHAMLAYREHAAARGLTGVNVVKPETGHPAFDKACRLLGMELRSVPVDPVTTVVDPDRMAAGIDDRTVALVGSACNYGYGTIDPIGDLAGLALDRGVGLHVDGCLGGFILPFGQELGYDIPVFDFRLPGVTSISADTHKYGYAFKGTSTVLFRDRALRDAQYFHLPGWSGGKYMSPGIEGSRSGGLLAETWAAMVQLGREGYQAYARDIFSTADAMKAVVGAHPELRVMGSPTFCFSFTSDAFDIYHVADLMRGRGWRFNGQQYPNAIHMAVTRPQTQPGVVDAFAADLAEGVAYARTMEAAGKQAFSGAIYGGVPGGMSLEAEEFIVSVMDDMLDVELSVPPGP</sequence>